<dbReference type="KEGG" id="cja:CJA_2399"/>
<name>B3PKD1_CELJU</name>
<gene>
    <name evidence="3" type="ordered locus">CJA_2399</name>
</gene>
<proteinExistence type="predicted"/>
<dbReference type="EMBL" id="CP000934">
    <property type="protein sequence ID" value="ACE84275.1"/>
    <property type="molecule type" value="Genomic_DNA"/>
</dbReference>
<dbReference type="HOGENOM" id="CLU_102941_0_0_6"/>
<protein>
    <submittedName>
        <fullName evidence="3">Putative MSHA biogenesis protein MshJ</fullName>
    </submittedName>
</protein>
<evidence type="ECO:0000313" key="4">
    <source>
        <dbReference type="Proteomes" id="UP000001036"/>
    </source>
</evidence>
<keyword evidence="1" id="KW-0175">Coiled coil</keyword>
<organism evidence="3 4">
    <name type="scientific">Cellvibrio japonicus (strain Ueda107)</name>
    <name type="common">Pseudomonas fluorescens subsp. cellulosa</name>
    <dbReference type="NCBI Taxonomy" id="498211"/>
    <lineage>
        <taxon>Bacteria</taxon>
        <taxon>Pseudomonadati</taxon>
        <taxon>Pseudomonadota</taxon>
        <taxon>Gammaproteobacteria</taxon>
        <taxon>Cellvibrionales</taxon>
        <taxon>Cellvibrionaceae</taxon>
        <taxon>Cellvibrio</taxon>
    </lineage>
</organism>
<dbReference type="STRING" id="498211.CJA_2399"/>
<evidence type="ECO:0000256" key="2">
    <source>
        <dbReference type="SAM" id="Phobius"/>
    </source>
</evidence>
<keyword evidence="2" id="KW-0472">Membrane</keyword>
<feature type="coiled-coil region" evidence="1">
    <location>
        <begin position="83"/>
        <end position="110"/>
    </location>
</feature>
<dbReference type="RefSeq" id="WP_012487997.1">
    <property type="nucleotide sequence ID" value="NC_010995.1"/>
</dbReference>
<accession>B3PKD1</accession>
<sequence>MNQWKEQLVRLQEAIDGRVLRERVLLLLTVLAVLLMVWSLFVQAPVDKQRSKLKGDVELIASERKKLETDIANLTMAAANSPAVLKQKEIRALEQRINEVEAQLSNMSQGLISADQLPRVLQEILSPLSRVEVLGVKTLPARQLQLPGIAPAATASASADAGVYQHMVVLRIRGSYFELLALLKQLESLSWKFYWDSLNYRVDTYPAAEIEVRVFTLSSEEGLLGV</sequence>
<reference evidence="3 4" key="1">
    <citation type="journal article" date="2008" name="J. Bacteriol.">
        <title>Insights into plant cell wall degradation from the genome sequence of the soil bacterium Cellvibrio japonicus.</title>
        <authorList>
            <person name="Deboy R.T."/>
            <person name="Mongodin E.F."/>
            <person name="Fouts D.E."/>
            <person name="Tailford L.E."/>
            <person name="Khouri H."/>
            <person name="Emerson J.B."/>
            <person name="Mohamoud Y."/>
            <person name="Watkins K."/>
            <person name="Henrissat B."/>
            <person name="Gilbert H.J."/>
            <person name="Nelson K.E."/>
        </authorList>
    </citation>
    <scope>NUCLEOTIDE SEQUENCE [LARGE SCALE GENOMIC DNA]</scope>
    <source>
        <strain evidence="3 4">Ueda107</strain>
    </source>
</reference>
<keyword evidence="4" id="KW-1185">Reference proteome</keyword>
<keyword evidence="2" id="KW-1133">Transmembrane helix</keyword>
<keyword evidence="2" id="KW-0812">Transmembrane</keyword>
<dbReference type="Proteomes" id="UP000001036">
    <property type="component" value="Chromosome"/>
</dbReference>
<dbReference type="AlphaFoldDB" id="B3PKD1"/>
<evidence type="ECO:0000313" key="3">
    <source>
        <dbReference type="EMBL" id="ACE84275.1"/>
    </source>
</evidence>
<dbReference type="OrthoDB" id="9151209at2"/>
<feature type="transmembrane region" description="Helical" evidence="2">
    <location>
        <begin position="24"/>
        <end position="42"/>
    </location>
</feature>
<dbReference type="eggNOG" id="COG3149">
    <property type="taxonomic scope" value="Bacteria"/>
</dbReference>
<evidence type="ECO:0000256" key="1">
    <source>
        <dbReference type="SAM" id="Coils"/>
    </source>
</evidence>